<dbReference type="PATRIC" id="fig|37916.4.peg.1008"/>
<feature type="transmembrane region" description="Helical" evidence="11">
    <location>
        <begin position="385"/>
        <end position="412"/>
    </location>
</feature>
<keyword evidence="8" id="KW-0868">Chloride</keyword>
<gene>
    <name evidence="12" type="primary">clcA_1</name>
    <name evidence="12" type="ORF">MCHLDSM_01129</name>
</gene>
<dbReference type="GO" id="GO:0005254">
    <property type="term" value="F:chloride channel activity"/>
    <property type="evidence" value="ECO:0007669"/>
    <property type="project" value="UniProtKB-KW"/>
</dbReference>
<dbReference type="PANTHER" id="PTHR43427:SF6">
    <property type="entry name" value="CHLORIDE CHANNEL PROTEIN CLC-E"/>
    <property type="match status" value="1"/>
</dbReference>
<keyword evidence="9" id="KW-0407">Ion channel</keyword>
<keyword evidence="4 11" id="KW-1133">Transmembrane helix</keyword>
<evidence type="ECO:0000313" key="13">
    <source>
        <dbReference type="Proteomes" id="UP000036513"/>
    </source>
</evidence>
<feature type="transmembrane region" description="Helical" evidence="11">
    <location>
        <begin position="356"/>
        <end position="378"/>
    </location>
</feature>
<dbReference type="STRING" id="37916.MCHLDSM_01129"/>
<evidence type="ECO:0000256" key="1">
    <source>
        <dbReference type="ARBA" id="ARBA00004141"/>
    </source>
</evidence>
<evidence type="ECO:0000256" key="10">
    <source>
        <dbReference type="SAM" id="MobiDB-lite"/>
    </source>
</evidence>
<keyword evidence="3 11" id="KW-0812">Transmembrane</keyword>
<evidence type="ECO:0000256" key="4">
    <source>
        <dbReference type="ARBA" id="ARBA00022989"/>
    </source>
</evidence>
<dbReference type="Proteomes" id="UP000036513">
    <property type="component" value="Unassembled WGS sequence"/>
</dbReference>
<keyword evidence="6 11" id="KW-0472">Membrane</keyword>
<proteinExistence type="predicted"/>
<dbReference type="Pfam" id="PF00654">
    <property type="entry name" value="Voltage_CLC"/>
    <property type="match status" value="1"/>
</dbReference>
<reference evidence="12 13" key="1">
    <citation type="journal article" date="2015" name="Genome Biol. Evol.">
        <title>Characterization of Three Mycobacterium spp. with Potential Use in Bioremediation by Genome Sequencing and Comparative Genomics.</title>
        <authorList>
            <person name="Das S."/>
            <person name="Pettersson B.M."/>
            <person name="Behra P.R."/>
            <person name="Ramesh M."/>
            <person name="Dasgupta S."/>
            <person name="Bhattacharya A."/>
            <person name="Kirsebom L.A."/>
        </authorList>
    </citation>
    <scope>NUCLEOTIDE SEQUENCE [LARGE SCALE GENOMIC DNA]</scope>
    <source>
        <strain evidence="12 13">DSM 43826</strain>
    </source>
</reference>
<keyword evidence="13" id="KW-1185">Reference proteome</keyword>
<dbReference type="EMBL" id="JYNL01000009">
    <property type="protein sequence ID" value="KMO82506.1"/>
    <property type="molecule type" value="Genomic_DNA"/>
</dbReference>
<evidence type="ECO:0000256" key="11">
    <source>
        <dbReference type="SAM" id="Phobius"/>
    </source>
</evidence>
<keyword evidence="2" id="KW-0813">Transport</keyword>
<comment type="subcellular location">
    <subcellularLocation>
        <location evidence="1">Membrane</location>
        <topology evidence="1">Multi-pass membrane protein</topology>
    </subcellularLocation>
</comment>
<evidence type="ECO:0000256" key="7">
    <source>
        <dbReference type="ARBA" id="ARBA00023173"/>
    </source>
</evidence>
<dbReference type="PANTHER" id="PTHR43427">
    <property type="entry name" value="CHLORIDE CHANNEL PROTEIN CLC-E"/>
    <property type="match status" value="1"/>
</dbReference>
<evidence type="ECO:0000256" key="2">
    <source>
        <dbReference type="ARBA" id="ARBA00022448"/>
    </source>
</evidence>
<dbReference type="SUPFAM" id="SSF81340">
    <property type="entry name" value="Clc chloride channel"/>
    <property type="match status" value="1"/>
</dbReference>
<feature type="transmembrane region" description="Helical" evidence="11">
    <location>
        <begin position="41"/>
        <end position="64"/>
    </location>
</feature>
<sequence>MSGPRERVPPPLLKRRLPSGRGAMLQPNVTGDGDARLTARFWVLVLATGVAAGLLGAAMMWILFTVEHAAFGVNGNQGGFTDAVARAAGWRRVTPLLIAGVFGGVAWYLLRRFTPGQKSEVDEVLWTGEGRLSVRRSLGTSVISEIVIGLGASLGREAAPKLLGAVAGSVFSGWLGMTPGQTRLLVACGAGAGLASVYNVPLGGALFAAEVLIGSMNLPVVLPALVCSTTATWVAWIYLPRHQTYPGIPDYAYDSRILVWAMIAGPIMGVLAAGYIRLIGWISHHRVTGWPSLFAPFVAFGILAAIALAFPQLYGNGKGMAHDAFLGLGTIGLLAALAILKPLVTALCLSSGASGGLFTPVMSTGAVLGGALGSLWGLMWPGSSVGAYAMIGAAAMIGAGMQAPLAALVLVLELTGTGLGLVVPMIVATALATAVTRWIDGYSIYSARLTAPAHPAVADGRRHHVGVVTGGPVPGAPGDR</sequence>
<dbReference type="Gene3D" id="1.10.3080.10">
    <property type="entry name" value="Clc chloride channel"/>
    <property type="match status" value="1"/>
</dbReference>
<feature type="region of interest" description="Disordered" evidence="10">
    <location>
        <begin position="1"/>
        <end position="28"/>
    </location>
</feature>
<evidence type="ECO:0000256" key="3">
    <source>
        <dbReference type="ARBA" id="ARBA00022692"/>
    </source>
</evidence>
<name>A0A0J6ZCU1_9MYCO</name>
<keyword evidence="7" id="KW-0869">Chloride channel</keyword>
<evidence type="ECO:0000256" key="5">
    <source>
        <dbReference type="ARBA" id="ARBA00023065"/>
    </source>
</evidence>
<evidence type="ECO:0000256" key="8">
    <source>
        <dbReference type="ARBA" id="ARBA00023214"/>
    </source>
</evidence>
<feature type="transmembrane region" description="Helical" evidence="11">
    <location>
        <begin position="418"/>
        <end position="439"/>
    </location>
</feature>
<dbReference type="PRINTS" id="PR00762">
    <property type="entry name" value="CLCHANNEL"/>
</dbReference>
<dbReference type="InterPro" id="IPR050368">
    <property type="entry name" value="ClC-type_chloride_channel"/>
</dbReference>
<feature type="transmembrane region" description="Helical" evidence="11">
    <location>
        <begin position="294"/>
        <end position="313"/>
    </location>
</feature>
<dbReference type="AlphaFoldDB" id="A0A0J6ZCU1"/>
<protein>
    <submittedName>
        <fullName evidence="12">H(+)/Cl(-) exchange transporter ClcA</fullName>
    </submittedName>
</protein>
<feature type="transmembrane region" description="Helical" evidence="11">
    <location>
        <begin position="259"/>
        <end position="282"/>
    </location>
</feature>
<organism evidence="12 13">
    <name type="scientific">Mycolicibacterium chlorophenolicum</name>
    <dbReference type="NCBI Taxonomy" id="37916"/>
    <lineage>
        <taxon>Bacteria</taxon>
        <taxon>Bacillati</taxon>
        <taxon>Actinomycetota</taxon>
        <taxon>Actinomycetes</taxon>
        <taxon>Mycobacteriales</taxon>
        <taxon>Mycobacteriaceae</taxon>
        <taxon>Mycolicibacterium</taxon>
    </lineage>
</organism>
<dbReference type="InterPro" id="IPR014743">
    <property type="entry name" value="Cl-channel_core"/>
</dbReference>
<evidence type="ECO:0000256" key="6">
    <source>
        <dbReference type="ARBA" id="ARBA00023136"/>
    </source>
</evidence>
<feature type="transmembrane region" description="Helical" evidence="11">
    <location>
        <begin position="325"/>
        <end position="344"/>
    </location>
</feature>
<keyword evidence="5" id="KW-0406">Ion transport</keyword>
<evidence type="ECO:0000313" key="12">
    <source>
        <dbReference type="EMBL" id="KMO82506.1"/>
    </source>
</evidence>
<dbReference type="RefSeq" id="WP_063840602.1">
    <property type="nucleotide sequence ID" value="NZ_JYNL01000009.1"/>
</dbReference>
<feature type="transmembrane region" description="Helical" evidence="11">
    <location>
        <begin position="93"/>
        <end position="110"/>
    </location>
</feature>
<evidence type="ECO:0000256" key="9">
    <source>
        <dbReference type="ARBA" id="ARBA00023303"/>
    </source>
</evidence>
<feature type="transmembrane region" description="Helical" evidence="11">
    <location>
        <begin position="220"/>
        <end position="239"/>
    </location>
</feature>
<dbReference type="GO" id="GO:0034707">
    <property type="term" value="C:chloride channel complex"/>
    <property type="evidence" value="ECO:0007669"/>
    <property type="project" value="UniProtKB-KW"/>
</dbReference>
<comment type="caution">
    <text evidence="12">The sequence shown here is derived from an EMBL/GenBank/DDBJ whole genome shotgun (WGS) entry which is preliminary data.</text>
</comment>
<dbReference type="InterPro" id="IPR001807">
    <property type="entry name" value="ClC"/>
</dbReference>
<accession>A0A0J6ZCU1</accession>
<feature type="transmembrane region" description="Helical" evidence="11">
    <location>
        <begin position="184"/>
        <end position="208"/>
    </location>
</feature>